<evidence type="ECO:0000256" key="3">
    <source>
        <dbReference type="ARBA" id="ARBA00022737"/>
    </source>
</evidence>
<dbReference type="EMBL" id="SCHB01000002">
    <property type="protein sequence ID" value="TBW73020.1"/>
    <property type="molecule type" value="Genomic_DNA"/>
</dbReference>
<dbReference type="SUPFAM" id="SSF54631">
    <property type="entry name" value="CBS-domain pair"/>
    <property type="match status" value="1"/>
</dbReference>
<comment type="subcellular location">
    <subcellularLocation>
        <location evidence="1">Membrane</location>
        <topology evidence="1">Multi-pass membrane protein</topology>
    </subcellularLocation>
</comment>
<keyword evidence="2 8" id="KW-0812">Transmembrane</keyword>
<evidence type="ECO:0000256" key="8">
    <source>
        <dbReference type="PROSITE-ProRule" id="PRU01193"/>
    </source>
</evidence>
<feature type="transmembrane region" description="Helical" evidence="10">
    <location>
        <begin position="82"/>
        <end position="102"/>
    </location>
</feature>
<evidence type="ECO:0000256" key="6">
    <source>
        <dbReference type="ARBA" id="ARBA00023136"/>
    </source>
</evidence>
<evidence type="ECO:0000256" key="2">
    <source>
        <dbReference type="ARBA" id="ARBA00022692"/>
    </source>
</evidence>
<reference evidence="13 14" key="1">
    <citation type="journal article" date="2019" name="Sci. Transl. Med.">
        <title>Quorum sensing between bacterial species on the skin protects against epidermal injury in atopic dermatitis.</title>
        <authorList>
            <person name="Williams M.R."/>
        </authorList>
    </citation>
    <scope>NUCLEOTIDE SEQUENCE [LARGE SCALE GENOMIC DNA]</scope>
    <source>
        <strain evidence="13 14">E7</strain>
    </source>
</reference>
<keyword evidence="4 8" id="KW-1133">Transmembrane helix</keyword>
<protein>
    <submittedName>
        <fullName evidence="13">DUF21 domain-containing protein</fullName>
    </submittedName>
</protein>
<evidence type="ECO:0000259" key="11">
    <source>
        <dbReference type="PROSITE" id="PS51371"/>
    </source>
</evidence>
<feature type="region of interest" description="Disordered" evidence="9">
    <location>
        <begin position="321"/>
        <end position="347"/>
    </location>
</feature>
<keyword evidence="6 8" id="KW-0472">Membrane</keyword>
<dbReference type="InterPro" id="IPR000644">
    <property type="entry name" value="CBS_dom"/>
</dbReference>
<evidence type="ECO:0000256" key="5">
    <source>
        <dbReference type="ARBA" id="ARBA00023122"/>
    </source>
</evidence>
<organism evidence="13 14">
    <name type="scientific">Staphylococcus lugdunensis</name>
    <dbReference type="NCBI Taxonomy" id="28035"/>
    <lineage>
        <taxon>Bacteria</taxon>
        <taxon>Bacillati</taxon>
        <taxon>Bacillota</taxon>
        <taxon>Bacilli</taxon>
        <taxon>Bacillales</taxon>
        <taxon>Staphylococcaceae</taxon>
        <taxon>Staphylococcus</taxon>
    </lineage>
</organism>
<dbReference type="CDD" id="cd04590">
    <property type="entry name" value="CBS_pair_CorC_HlyC_assoc"/>
    <property type="match status" value="1"/>
</dbReference>
<proteinExistence type="predicted"/>
<dbReference type="Proteomes" id="UP000293637">
    <property type="component" value="Unassembled WGS sequence"/>
</dbReference>
<dbReference type="AlphaFoldDB" id="A0A4Q9WF76"/>
<gene>
    <name evidence="13" type="ORF">EQ812_04020</name>
</gene>
<dbReference type="GeneID" id="58090231"/>
<dbReference type="Gene3D" id="3.10.580.10">
    <property type="entry name" value="CBS-domain"/>
    <property type="match status" value="1"/>
</dbReference>
<feature type="domain" description="CBS" evidence="11">
    <location>
        <begin position="262"/>
        <end position="320"/>
    </location>
</feature>
<evidence type="ECO:0000313" key="14">
    <source>
        <dbReference type="Proteomes" id="UP000293637"/>
    </source>
</evidence>
<dbReference type="PANTHER" id="PTHR22777:SF17">
    <property type="entry name" value="UPF0053 PROTEIN SLL0260"/>
    <property type="match status" value="1"/>
</dbReference>
<name>A0A4Q9WF76_STALU</name>
<feature type="domain" description="CNNM transmembrane" evidence="12">
    <location>
        <begin position="1"/>
        <end position="179"/>
    </location>
</feature>
<dbReference type="GO" id="GO:0005886">
    <property type="term" value="C:plasma membrane"/>
    <property type="evidence" value="ECO:0007669"/>
    <property type="project" value="TreeGrafter"/>
</dbReference>
<evidence type="ECO:0000256" key="1">
    <source>
        <dbReference type="ARBA" id="ARBA00004141"/>
    </source>
</evidence>
<evidence type="ECO:0000313" key="13">
    <source>
        <dbReference type="EMBL" id="TBW73020.1"/>
    </source>
</evidence>
<evidence type="ECO:0000256" key="10">
    <source>
        <dbReference type="SAM" id="Phobius"/>
    </source>
</evidence>
<feature type="compositionally biased region" description="Basic residues" evidence="9">
    <location>
        <begin position="333"/>
        <end position="347"/>
    </location>
</feature>
<comment type="caution">
    <text evidence="13">The sequence shown here is derived from an EMBL/GenBank/DDBJ whole genome shotgun (WGS) entry which is preliminary data.</text>
</comment>
<dbReference type="InterPro" id="IPR044751">
    <property type="entry name" value="Ion_transp-like_CBS"/>
</dbReference>
<dbReference type="PROSITE" id="PS51846">
    <property type="entry name" value="CNNM"/>
    <property type="match status" value="1"/>
</dbReference>
<evidence type="ECO:0000256" key="7">
    <source>
        <dbReference type="PROSITE-ProRule" id="PRU00703"/>
    </source>
</evidence>
<feature type="transmembrane region" description="Helical" evidence="10">
    <location>
        <begin position="114"/>
        <end position="136"/>
    </location>
</feature>
<keyword evidence="5 7" id="KW-0129">CBS domain</keyword>
<dbReference type="InterPro" id="IPR046342">
    <property type="entry name" value="CBS_dom_sf"/>
</dbReference>
<evidence type="ECO:0000256" key="4">
    <source>
        <dbReference type="ARBA" id="ARBA00022989"/>
    </source>
</evidence>
<dbReference type="InterPro" id="IPR002550">
    <property type="entry name" value="CNNM"/>
</dbReference>
<dbReference type="PANTHER" id="PTHR22777">
    <property type="entry name" value="HEMOLYSIN-RELATED"/>
    <property type="match status" value="1"/>
</dbReference>
<dbReference type="PROSITE" id="PS51371">
    <property type="entry name" value="CBS"/>
    <property type="match status" value="1"/>
</dbReference>
<evidence type="ECO:0000256" key="9">
    <source>
        <dbReference type="SAM" id="MobiDB-lite"/>
    </source>
</evidence>
<feature type="transmembrane region" description="Helical" evidence="10">
    <location>
        <begin position="54"/>
        <end position="75"/>
    </location>
</feature>
<evidence type="ECO:0000259" key="12">
    <source>
        <dbReference type="PROSITE" id="PS51846"/>
    </source>
</evidence>
<sequence>MIIAIICLVVLSFFFSIGETTLSTVHRTKFQTEGEQGDKKAYRIARFLAHPSEAMTALLIGRTISMTLLTVLVAAVSYHAQWHLGLTLTIYAVFVILFAELIPKSIAANFANRIMRMIFPVVRVFVAILRPITLLLDAITKGLNRLIANGSEPEAQWSKAEIQMMFAVAQRDGALNEIESERLKGVMAFSNLKIKDVNTTPRVNVTAFSNITPYDEVYQTVMNEPYTRYPVYDEDIDHIIGVFHSKYLLSWSKDPSHTIDEYIAEPLFVNEHNRAEWVLRKMTISRKHLAIVLDEYGGTDGIVSHEDLIEEMLGMDIEDEMDKEEEEKLQQQRLKHQHLHQQFQRRR</sequence>
<dbReference type="RefSeq" id="WP_002492877.1">
    <property type="nucleotide sequence ID" value="NZ_AP021848.1"/>
</dbReference>
<accession>A0A4Q9WF76</accession>
<keyword evidence="3" id="KW-0677">Repeat</keyword>
<dbReference type="Pfam" id="PF01595">
    <property type="entry name" value="CNNM"/>
    <property type="match status" value="1"/>
</dbReference>
<dbReference type="Pfam" id="PF00571">
    <property type="entry name" value="CBS"/>
    <property type="match status" value="1"/>
</dbReference>